<name>A0A6C0HNC7_9ZZZZ</name>
<evidence type="ECO:0000313" key="1">
    <source>
        <dbReference type="EMBL" id="QHT82171.1"/>
    </source>
</evidence>
<organism evidence="1">
    <name type="scientific">viral metagenome</name>
    <dbReference type="NCBI Taxonomy" id="1070528"/>
    <lineage>
        <taxon>unclassified sequences</taxon>
        <taxon>metagenomes</taxon>
        <taxon>organismal metagenomes</taxon>
    </lineage>
</organism>
<dbReference type="EMBL" id="MN739997">
    <property type="protein sequence ID" value="QHT82171.1"/>
    <property type="molecule type" value="Genomic_DNA"/>
</dbReference>
<proteinExistence type="predicted"/>
<sequence>MEELYSEAILTKKICVDSKNVDGNIQETIHRMISSALEGTCIIEGFVKPGSVEIITISSGVVKNSIVIFDVIYRCYICCPVEGMIIKCVAINITKAGIRAELDITPSPLVIFVARDHFNKSDAFTKVKEDDTILVKIIGQRFELRDKFISVIGEISETQTT</sequence>
<reference evidence="1" key="1">
    <citation type="journal article" date="2020" name="Nature">
        <title>Giant virus diversity and host interactions through global metagenomics.</title>
        <authorList>
            <person name="Schulz F."/>
            <person name="Roux S."/>
            <person name="Paez-Espino D."/>
            <person name="Jungbluth S."/>
            <person name="Walsh D.A."/>
            <person name="Denef V.J."/>
            <person name="McMahon K.D."/>
            <person name="Konstantinidis K.T."/>
            <person name="Eloe-Fadrosh E.A."/>
            <person name="Kyrpides N.C."/>
            <person name="Woyke T."/>
        </authorList>
    </citation>
    <scope>NUCLEOTIDE SEQUENCE</scope>
    <source>
        <strain evidence="1">GVMAG-M-3300023184-161</strain>
    </source>
</reference>
<protein>
    <recommendedName>
        <fullName evidence="2">S1 motif domain-containing protein</fullName>
    </recommendedName>
</protein>
<evidence type="ECO:0008006" key="2">
    <source>
        <dbReference type="Google" id="ProtNLM"/>
    </source>
</evidence>
<dbReference type="AlphaFoldDB" id="A0A6C0HNC7"/>
<accession>A0A6C0HNC7</accession>